<evidence type="ECO:0000259" key="18">
    <source>
        <dbReference type="Pfam" id="PF07992"/>
    </source>
</evidence>
<dbReference type="GO" id="GO:0005737">
    <property type="term" value="C:cytoplasm"/>
    <property type="evidence" value="ECO:0007669"/>
    <property type="project" value="UniProtKB-SubCell"/>
</dbReference>
<dbReference type="STRING" id="1941349.STSP1_02310"/>
<feature type="binding site" evidence="14">
    <location>
        <begin position="177"/>
        <end position="184"/>
    </location>
    <ligand>
        <name>NAD(+)</name>
        <dbReference type="ChEBI" id="CHEBI:57540"/>
    </ligand>
</feature>
<keyword evidence="14" id="KW-0547">Nucleotide-binding</keyword>
<dbReference type="InterPro" id="IPR006258">
    <property type="entry name" value="Lipoamide_DH"/>
</dbReference>
<dbReference type="EMBL" id="CP021023">
    <property type="protein sequence ID" value="ARN57884.1"/>
    <property type="molecule type" value="Genomic_DNA"/>
</dbReference>
<dbReference type="PROSITE" id="PS00076">
    <property type="entry name" value="PYRIDINE_REDOX_1"/>
    <property type="match status" value="1"/>
</dbReference>
<dbReference type="InterPro" id="IPR050151">
    <property type="entry name" value="Class-I_Pyr_Nuc-Dis_Oxidored"/>
</dbReference>
<evidence type="ECO:0000256" key="5">
    <source>
        <dbReference type="ARBA" id="ARBA00022490"/>
    </source>
</evidence>
<keyword evidence="10" id="KW-1015">Disulfide bond</keyword>
<comment type="subcellular location">
    <subcellularLocation>
        <location evidence="1">Cytoplasm</location>
    </subcellularLocation>
</comment>
<evidence type="ECO:0000256" key="13">
    <source>
        <dbReference type="PIRSR" id="PIRSR000350-2"/>
    </source>
</evidence>
<protein>
    <recommendedName>
        <fullName evidence="4 16">Dihydrolipoyl dehydrogenase</fullName>
        <ecNumber evidence="3 16">1.8.1.4</ecNumber>
    </recommendedName>
</protein>
<evidence type="ECO:0000256" key="1">
    <source>
        <dbReference type="ARBA" id="ARBA00004496"/>
    </source>
</evidence>
<feature type="binding site" evidence="14">
    <location>
        <position position="264"/>
    </location>
    <ligand>
        <name>NAD(+)</name>
        <dbReference type="ChEBI" id="CHEBI:57540"/>
    </ligand>
</feature>
<keyword evidence="5" id="KW-0963">Cytoplasm</keyword>
<evidence type="ECO:0000256" key="12">
    <source>
        <dbReference type="ARBA" id="ARBA00049187"/>
    </source>
</evidence>
<evidence type="ECO:0000256" key="16">
    <source>
        <dbReference type="RuleBase" id="RU003692"/>
    </source>
</evidence>
<dbReference type="PANTHER" id="PTHR22912">
    <property type="entry name" value="DISULFIDE OXIDOREDUCTASE"/>
    <property type="match status" value="1"/>
</dbReference>
<dbReference type="Gene3D" id="3.50.50.60">
    <property type="entry name" value="FAD/NAD(P)-binding domain"/>
    <property type="match status" value="2"/>
</dbReference>
<evidence type="ECO:0000313" key="20">
    <source>
        <dbReference type="Proteomes" id="UP000193334"/>
    </source>
</evidence>
<dbReference type="GO" id="GO:0050660">
    <property type="term" value="F:flavin adenine dinucleotide binding"/>
    <property type="evidence" value="ECO:0007669"/>
    <property type="project" value="InterPro"/>
</dbReference>
<dbReference type="GO" id="GO:0004148">
    <property type="term" value="F:dihydrolipoyl dehydrogenase (NADH) activity"/>
    <property type="evidence" value="ECO:0007669"/>
    <property type="project" value="UniProtKB-EC"/>
</dbReference>
<evidence type="ECO:0000256" key="9">
    <source>
        <dbReference type="ARBA" id="ARBA00023027"/>
    </source>
</evidence>
<dbReference type="Gene3D" id="3.30.390.30">
    <property type="match status" value="1"/>
</dbReference>
<evidence type="ECO:0000256" key="2">
    <source>
        <dbReference type="ARBA" id="ARBA00007532"/>
    </source>
</evidence>
<dbReference type="InterPro" id="IPR004099">
    <property type="entry name" value="Pyr_nucl-diS_OxRdtase_dimer"/>
</dbReference>
<dbReference type="PRINTS" id="PR00411">
    <property type="entry name" value="PNDRDTASEI"/>
</dbReference>
<feature type="binding site" evidence="14">
    <location>
        <position position="200"/>
    </location>
    <ligand>
        <name>NAD(+)</name>
        <dbReference type="ChEBI" id="CHEBI:57540"/>
    </ligand>
</feature>
<evidence type="ECO:0000256" key="15">
    <source>
        <dbReference type="PIRSR" id="PIRSR000350-4"/>
    </source>
</evidence>
<evidence type="ECO:0000256" key="6">
    <source>
        <dbReference type="ARBA" id="ARBA00022630"/>
    </source>
</evidence>
<dbReference type="InterPro" id="IPR036188">
    <property type="entry name" value="FAD/NAD-bd_sf"/>
</dbReference>
<dbReference type="InterPro" id="IPR012999">
    <property type="entry name" value="Pyr_OxRdtase_I_AS"/>
</dbReference>
<dbReference type="InterPro" id="IPR023753">
    <property type="entry name" value="FAD/NAD-binding_dom"/>
</dbReference>
<keyword evidence="11 16" id="KW-0676">Redox-active center</keyword>
<evidence type="ECO:0000259" key="17">
    <source>
        <dbReference type="Pfam" id="PF02852"/>
    </source>
</evidence>
<evidence type="ECO:0000256" key="14">
    <source>
        <dbReference type="PIRSR" id="PIRSR000350-3"/>
    </source>
</evidence>
<feature type="binding site" evidence="14">
    <location>
        <position position="51"/>
    </location>
    <ligand>
        <name>FAD</name>
        <dbReference type="ChEBI" id="CHEBI:57692"/>
    </ligand>
</feature>
<feature type="domain" description="Pyridine nucleotide-disulphide oxidoreductase dimerisation" evidence="17">
    <location>
        <begin position="339"/>
        <end position="444"/>
    </location>
</feature>
<dbReference type="PIRSF" id="PIRSF000350">
    <property type="entry name" value="Mercury_reductase_MerA"/>
    <property type="match status" value="1"/>
</dbReference>
<reference evidence="20" key="1">
    <citation type="submission" date="2017-04" db="EMBL/GenBank/DDBJ databases">
        <title>Comparative genomics and description of representatives of a novel lineage of planctomycetes thriving in anoxic sediments.</title>
        <authorList>
            <person name="Spring S."/>
            <person name="Bunk B."/>
            <person name="Sproer C."/>
        </authorList>
    </citation>
    <scope>NUCLEOTIDE SEQUENCE [LARGE SCALE GENOMIC DNA]</scope>
    <source>
        <strain evidence="20">ST-PulAB-D4</strain>
    </source>
</reference>
<dbReference type="FunFam" id="3.30.390.30:FF:000001">
    <property type="entry name" value="Dihydrolipoyl dehydrogenase"/>
    <property type="match status" value="1"/>
</dbReference>
<evidence type="ECO:0000256" key="10">
    <source>
        <dbReference type="ARBA" id="ARBA00023157"/>
    </source>
</evidence>
<dbReference type="InterPro" id="IPR016156">
    <property type="entry name" value="FAD/NAD-linked_Rdtase_dimer_sf"/>
</dbReference>
<dbReference type="RefSeq" id="WP_085756500.1">
    <property type="nucleotide sequence ID" value="NZ_CP021023.1"/>
</dbReference>
<comment type="cofactor">
    <cofactor evidence="14 16">
        <name>FAD</name>
        <dbReference type="ChEBI" id="CHEBI:57692"/>
    </cofactor>
    <text evidence="14 16">Binds 1 FAD per subunit.</text>
</comment>
<dbReference type="SUPFAM" id="SSF51905">
    <property type="entry name" value="FAD/NAD(P)-binding domain"/>
    <property type="match status" value="1"/>
</dbReference>
<keyword evidence="8 16" id="KW-0560">Oxidoreductase</keyword>
<comment type="miscellaneous">
    <text evidence="16">The active site is a redox-active disulfide bond.</text>
</comment>
<evidence type="ECO:0000256" key="4">
    <source>
        <dbReference type="ARBA" id="ARBA00016961"/>
    </source>
</evidence>
<keyword evidence="6 16" id="KW-0285">Flavoprotein</keyword>
<feature type="binding site" evidence="14">
    <location>
        <position position="304"/>
    </location>
    <ligand>
        <name>FAD</name>
        <dbReference type="ChEBI" id="CHEBI:57692"/>
    </ligand>
</feature>
<accession>A0A1W6LQ35</accession>
<dbReference type="EC" id="1.8.1.4" evidence="3 16"/>
<dbReference type="Pfam" id="PF07992">
    <property type="entry name" value="Pyr_redox_2"/>
    <property type="match status" value="1"/>
</dbReference>
<dbReference type="SUPFAM" id="SSF55424">
    <property type="entry name" value="FAD/NAD-linked reductases, dimerisation (C-terminal) domain"/>
    <property type="match status" value="1"/>
</dbReference>
<sequence length="459" mass="48682">MGKDYDAVIIGAGPGGYAAGIKCARNGLKTAVIERDKPGGTCLNYGCIPSKALLGSAEFIIKARHAHLMGLDVSFGEPNWGKIQSRKDAIVKSFTSGVEGLLRSNGAELIRDDAVAEGRGSVRLNNSGELLTCKNIILASGSEPKEIPSIPFDGEKVISSKEALSLSEIPKSLVIIGGGVIGCEMGCLYAALGCKTTIIEALPRLLPREDDWMGRLLEKEFRKINLKALTDVKVSSADTSGDLCRLNLSSGEVLESEKVLVAVGRSPVISEETAEALSLEFNGGEVVIDEKMRTSAEGVYALGDLAGKTYLAHGAYLEAEILADILAGKDGKIKDYRLVPRAVYSFPEAAGVGLSEKEAQERGIDYSVTKSGFLANGRSLAHNQTAGEVRVIKNNADGRIIGVSMVGESATEMISSARLIMGTNEKAGEVSFPHPTVSEVLKEAWMGAYGESIHLPPKR</sequence>
<dbReference type="AlphaFoldDB" id="A0A1W6LQ35"/>
<keyword evidence="20" id="KW-1185">Reference proteome</keyword>
<dbReference type="PANTHER" id="PTHR22912:SF217">
    <property type="entry name" value="DIHYDROLIPOYL DEHYDROGENASE"/>
    <property type="match status" value="1"/>
</dbReference>
<dbReference type="NCBIfam" id="TIGR01350">
    <property type="entry name" value="lipoamide_DH"/>
    <property type="match status" value="1"/>
</dbReference>
<keyword evidence="9 14" id="KW-0520">NAD</keyword>
<feature type="disulfide bond" description="Redox-active" evidence="15">
    <location>
        <begin position="42"/>
        <end position="47"/>
    </location>
</feature>
<dbReference type="PRINTS" id="PR00368">
    <property type="entry name" value="FADPNR"/>
</dbReference>
<dbReference type="InterPro" id="IPR001100">
    <property type="entry name" value="Pyr_nuc-diS_OxRdtase"/>
</dbReference>
<dbReference type="GO" id="GO:0006103">
    <property type="term" value="P:2-oxoglutarate metabolic process"/>
    <property type="evidence" value="ECO:0007669"/>
    <property type="project" value="TreeGrafter"/>
</dbReference>
<dbReference type="KEGG" id="pbp:STSP1_02310"/>
<comment type="catalytic activity">
    <reaction evidence="12 16">
        <text>N(6)-[(R)-dihydrolipoyl]-L-lysyl-[protein] + NAD(+) = N(6)-[(R)-lipoyl]-L-lysyl-[protein] + NADH + H(+)</text>
        <dbReference type="Rhea" id="RHEA:15045"/>
        <dbReference type="Rhea" id="RHEA-COMP:10474"/>
        <dbReference type="Rhea" id="RHEA-COMP:10475"/>
        <dbReference type="ChEBI" id="CHEBI:15378"/>
        <dbReference type="ChEBI" id="CHEBI:57540"/>
        <dbReference type="ChEBI" id="CHEBI:57945"/>
        <dbReference type="ChEBI" id="CHEBI:83099"/>
        <dbReference type="ChEBI" id="CHEBI:83100"/>
        <dbReference type="EC" id="1.8.1.4"/>
    </reaction>
</comment>
<feature type="active site" description="Proton acceptor" evidence="13">
    <location>
        <position position="434"/>
    </location>
</feature>
<keyword evidence="7 14" id="KW-0274">FAD</keyword>
<evidence type="ECO:0000256" key="3">
    <source>
        <dbReference type="ARBA" id="ARBA00012608"/>
    </source>
</evidence>
<evidence type="ECO:0000256" key="11">
    <source>
        <dbReference type="ARBA" id="ARBA00023284"/>
    </source>
</evidence>
<proteinExistence type="inferred from homology"/>
<evidence type="ECO:0000256" key="8">
    <source>
        <dbReference type="ARBA" id="ARBA00023002"/>
    </source>
</evidence>
<dbReference type="Proteomes" id="UP000193334">
    <property type="component" value="Chromosome"/>
</dbReference>
<feature type="domain" description="FAD/NAD(P)-binding" evidence="18">
    <location>
        <begin position="5"/>
        <end position="318"/>
    </location>
</feature>
<gene>
    <name evidence="19" type="primary">pdhD</name>
    <name evidence="19" type="ORF">STSP1_02310</name>
</gene>
<organism evidence="19 20">
    <name type="scientific">Sedimentisphaera salicampi</name>
    <dbReference type="NCBI Taxonomy" id="1941349"/>
    <lineage>
        <taxon>Bacteria</taxon>
        <taxon>Pseudomonadati</taxon>
        <taxon>Planctomycetota</taxon>
        <taxon>Phycisphaerae</taxon>
        <taxon>Sedimentisphaerales</taxon>
        <taxon>Sedimentisphaeraceae</taxon>
        <taxon>Sedimentisphaera</taxon>
    </lineage>
</organism>
<dbReference type="Pfam" id="PF02852">
    <property type="entry name" value="Pyr_redox_dim"/>
    <property type="match status" value="1"/>
</dbReference>
<comment type="similarity">
    <text evidence="2 16">Belongs to the class-I pyridine nucleotide-disulfide oxidoreductase family.</text>
</comment>
<name>A0A1W6LQ35_9BACT</name>
<evidence type="ECO:0000313" key="19">
    <source>
        <dbReference type="EMBL" id="ARN57884.1"/>
    </source>
</evidence>
<evidence type="ECO:0000256" key="7">
    <source>
        <dbReference type="ARBA" id="ARBA00022827"/>
    </source>
</evidence>